<dbReference type="PANTHER" id="PTHR11078:SF3">
    <property type="entry name" value="ANTITERMINATION NUSB DOMAIN-CONTAINING PROTEIN"/>
    <property type="match status" value="1"/>
</dbReference>
<evidence type="ECO:0000256" key="3">
    <source>
        <dbReference type="ARBA" id="ARBA00022884"/>
    </source>
</evidence>
<dbReference type="Gene3D" id="1.10.940.10">
    <property type="entry name" value="NusB-like"/>
    <property type="match status" value="1"/>
</dbReference>
<evidence type="ECO:0000313" key="8">
    <source>
        <dbReference type="EMBL" id="MBI1685637.1"/>
    </source>
</evidence>
<dbReference type="InterPro" id="IPR006027">
    <property type="entry name" value="NusB_RsmB_TIM44"/>
</dbReference>
<dbReference type="NCBIfam" id="TIGR01951">
    <property type="entry name" value="nusB"/>
    <property type="match status" value="1"/>
</dbReference>
<dbReference type="InterPro" id="IPR035926">
    <property type="entry name" value="NusB-like_sf"/>
</dbReference>
<keyword evidence="4 6" id="KW-0805">Transcription regulation</keyword>
<proteinExistence type="inferred from homology"/>
<organism evidence="8 9">
    <name type="scientific">Caulobacter hibisci</name>
    <dbReference type="NCBI Taxonomy" id="2035993"/>
    <lineage>
        <taxon>Bacteria</taxon>
        <taxon>Pseudomonadati</taxon>
        <taxon>Pseudomonadota</taxon>
        <taxon>Alphaproteobacteria</taxon>
        <taxon>Caulobacterales</taxon>
        <taxon>Caulobacteraceae</taxon>
        <taxon>Caulobacter</taxon>
    </lineage>
</organism>
<dbReference type="Proteomes" id="UP000639859">
    <property type="component" value="Unassembled WGS sequence"/>
</dbReference>
<keyword evidence="9" id="KW-1185">Reference proteome</keyword>
<keyword evidence="2 6" id="KW-0889">Transcription antitermination</keyword>
<evidence type="ECO:0000256" key="4">
    <source>
        <dbReference type="ARBA" id="ARBA00023015"/>
    </source>
</evidence>
<dbReference type="PANTHER" id="PTHR11078">
    <property type="entry name" value="N UTILIZATION SUBSTANCE PROTEIN B-RELATED"/>
    <property type="match status" value="1"/>
</dbReference>
<reference evidence="8 9" key="1">
    <citation type="submission" date="2020-11" db="EMBL/GenBank/DDBJ databases">
        <title>genome sequence of strain KACC 18849.</title>
        <authorList>
            <person name="Gao J."/>
            <person name="Zhang X."/>
        </authorList>
    </citation>
    <scope>NUCLEOTIDE SEQUENCE [LARGE SCALE GENOMIC DNA]</scope>
    <source>
        <strain evidence="8 9">KACC 18849</strain>
    </source>
</reference>
<evidence type="ECO:0000256" key="1">
    <source>
        <dbReference type="ARBA" id="ARBA00005952"/>
    </source>
</evidence>
<dbReference type="RefSeq" id="WP_198577540.1">
    <property type="nucleotide sequence ID" value="NZ_JADWOX010000014.1"/>
</dbReference>
<comment type="similarity">
    <text evidence="1 6">Belongs to the NusB family.</text>
</comment>
<name>A0ABS0T184_9CAUL</name>
<protein>
    <recommendedName>
        <fullName evidence="6">Transcription antitermination protein NusB</fullName>
    </recommendedName>
    <alternativeName>
        <fullName evidence="6">Antitermination factor NusB</fullName>
    </alternativeName>
</protein>
<keyword evidence="5 6" id="KW-0804">Transcription</keyword>
<dbReference type="EMBL" id="JADWOX010000014">
    <property type="protein sequence ID" value="MBI1685637.1"/>
    <property type="molecule type" value="Genomic_DNA"/>
</dbReference>
<keyword evidence="3 6" id="KW-0694">RNA-binding</keyword>
<sequence length="151" mass="16641">MSKRIQPRSVSRLAAVQALYQMEVSGAGVDAVVREFSEHRFDRAIEDAEGAQLAQADETFFADLVKGVVSKQTEIDPAIVRRLASGWKLERLDATARAVLRAGAYELMNRRDVPTEVVIDEYVEIAKSFFEGPEAGFINGALDAIARDARV</sequence>
<comment type="function">
    <text evidence="6">Involved in transcription antitermination. Required for transcription of ribosomal RNA (rRNA) genes. Binds specifically to the boxA antiterminator sequence of the ribosomal RNA (rrn) operons.</text>
</comment>
<evidence type="ECO:0000259" key="7">
    <source>
        <dbReference type="Pfam" id="PF01029"/>
    </source>
</evidence>
<comment type="caution">
    <text evidence="8">The sequence shown here is derived from an EMBL/GenBank/DDBJ whole genome shotgun (WGS) entry which is preliminary data.</text>
</comment>
<dbReference type="SUPFAM" id="SSF48013">
    <property type="entry name" value="NusB-like"/>
    <property type="match status" value="1"/>
</dbReference>
<dbReference type="Pfam" id="PF01029">
    <property type="entry name" value="NusB"/>
    <property type="match status" value="1"/>
</dbReference>
<accession>A0ABS0T184</accession>
<dbReference type="HAMAP" id="MF_00073">
    <property type="entry name" value="NusB"/>
    <property type="match status" value="1"/>
</dbReference>
<evidence type="ECO:0000313" key="9">
    <source>
        <dbReference type="Proteomes" id="UP000639859"/>
    </source>
</evidence>
<evidence type="ECO:0000256" key="6">
    <source>
        <dbReference type="HAMAP-Rule" id="MF_00073"/>
    </source>
</evidence>
<dbReference type="InterPro" id="IPR011605">
    <property type="entry name" value="NusB_fam"/>
</dbReference>
<gene>
    <name evidence="6 8" type="primary">nusB</name>
    <name evidence="8" type="ORF">I4Q42_18380</name>
</gene>
<evidence type="ECO:0000256" key="2">
    <source>
        <dbReference type="ARBA" id="ARBA00022814"/>
    </source>
</evidence>
<feature type="domain" description="NusB/RsmB/TIM44" evidence="7">
    <location>
        <begin position="11"/>
        <end position="147"/>
    </location>
</feature>
<evidence type="ECO:0000256" key="5">
    <source>
        <dbReference type="ARBA" id="ARBA00023163"/>
    </source>
</evidence>